<dbReference type="InterPro" id="IPR050556">
    <property type="entry name" value="Type_II_TA_system_RNase"/>
</dbReference>
<comment type="cofactor">
    <cofactor evidence="1 8">
        <name>Mg(2+)</name>
        <dbReference type="ChEBI" id="CHEBI:18420"/>
    </cofactor>
</comment>
<evidence type="ECO:0000256" key="6">
    <source>
        <dbReference type="ARBA" id="ARBA00022842"/>
    </source>
</evidence>
<evidence type="ECO:0000256" key="3">
    <source>
        <dbReference type="ARBA" id="ARBA00022722"/>
    </source>
</evidence>
<protein>
    <recommendedName>
        <fullName evidence="8">Ribonuclease VapC</fullName>
        <shortName evidence="8">RNase VapC</shortName>
        <ecNumber evidence="8">3.1.-.-</ecNumber>
    </recommendedName>
    <alternativeName>
        <fullName evidence="8">Toxin VapC</fullName>
    </alternativeName>
</protein>
<keyword evidence="3 8" id="KW-0540">Nuclease</keyword>
<evidence type="ECO:0000313" key="11">
    <source>
        <dbReference type="Proteomes" id="UP001549031"/>
    </source>
</evidence>
<evidence type="ECO:0000256" key="1">
    <source>
        <dbReference type="ARBA" id="ARBA00001946"/>
    </source>
</evidence>
<evidence type="ECO:0000256" key="4">
    <source>
        <dbReference type="ARBA" id="ARBA00022723"/>
    </source>
</evidence>
<dbReference type="Pfam" id="PF01850">
    <property type="entry name" value="PIN"/>
    <property type="match status" value="1"/>
</dbReference>
<gene>
    <name evidence="8" type="primary">vapC</name>
    <name evidence="10" type="ORF">ABID21_004428</name>
</gene>
<dbReference type="InterPro" id="IPR002716">
    <property type="entry name" value="PIN_dom"/>
</dbReference>
<dbReference type="GO" id="GO:0004519">
    <property type="term" value="F:endonuclease activity"/>
    <property type="evidence" value="ECO:0007669"/>
    <property type="project" value="UniProtKB-KW"/>
</dbReference>
<keyword evidence="2 8" id="KW-1277">Toxin-antitoxin system</keyword>
<dbReference type="HAMAP" id="MF_00265">
    <property type="entry name" value="VapC_Nob1"/>
    <property type="match status" value="1"/>
</dbReference>
<evidence type="ECO:0000313" key="10">
    <source>
        <dbReference type="EMBL" id="MET3588293.1"/>
    </source>
</evidence>
<keyword evidence="5 8" id="KW-0378">Hydrolase</keyword>
<dbReference type="Gene3D" id="3.40.50.1010">
    <property type="entry name" value="5'-nuclease"/>
    <property type="match status" value="1"/>
</dbReference>
<comment type="similarity">
    <text evidence="7 8">Belongs to the PINc/VapC protein family.</text>
</comment>
<dbReference type="SUPFAM" id="SSF88723">
    <property type="entry name" value="PIN domain-like"/>
    <property type="match status" value="1"/>
</dbReference>
<keyword evidence="11" id="KW-1185">Reference proteome</keyword>
<dbReference type="RefSeq" id="WP_247245969.1">
    <property type="nucleotide sequence ID" value="NZ_JALJRA010000023.1"/>
</dbReference>
<keyword evidence="4 8" id="KW-0479">Metal-binding</keyword>
<dbReference type="PANTHER" id="PTHR33653:SF1">
    <property type="entry name" value="RIBONUCLEASE VAPC2"/>
    <property type="match status" value="1"/>
</dbReference>
<evidence type="ECO:0000256" key="7">
    <source>
        <dbReference type="ARBA" id="ARBA00038093"/>
    </source>
</evidence>
<dbReference type="GO" id="GO:0016787">
    <property type="term" value="F:hydrolase activity"/>
    <property type="evidence" value="ECO:0007669"/>
    <property type="project" value="UniProtKB-KW"/>
</dbReference>
<sequence>MSYLFDTNVIFDLIRNPRGKFGERIAALEDGDLVTSIIVAAELRYGIVKKGSERLATLVEAVLGDFEVLPWEAPAEIHYAAVRDSLSRSRQSIGDMDMLIAAHALALDAVLVTDNEREFSRVPGLKIENWLR</sequence>
<comment type="function">
    <text evidence="8">Toxic component of a toxin-antitoxin (TA) system. An RNase.</text>
</comment>
<keyword evidence="10" id="KW-0255">Endonuclease</keyword>
<feature type="binding site" evidence="8">
    <location>
        <position position="6"/>
    </location>
    <ligand>
        <name>Mg(2+)</name>
        <dbReference type="ChEBI" id="CHEBI:18420"/>
    </ligand>
</feature>
<proteinExistence type="inferred from homology"/>
<accession>A0ABV2HCM9</accession>
<dbReference type="InterPro" id="IPR022907">
    <property type="entry name" value="VapC_family"/>
</dbReference>
<keyword evidence="6 8" id="KW-0460">Magnesium</keyword>
<dbReference type="EC" id="3.1.-.-" evidence="8"/>
<dbReference type="CDD" id="cd18748">
    <property type="entry name" value="PIN_VapC4-5_FitB-like"/>
    <property type="match status" value="1"/>
</dbReference>
<feature type="domain" description="PIN" evidence="9">
    <location>
        <begin position="1"/>
        <end position="120"/>
    </location>
</feature>
<feature type="binding site" evidence="8">
    <location>
        <position position="97"/>
    </location>
    <ligand>
        <name>Mg(2+)</name>
        <dbReference type="ChEBI" id="CHEBI:18420"/>
    </ligand>
</feature>
<evidence type="ECO:0000256" key="2">
    <source>
        <dbReference type="ARBA" id="ARBA00022649"/>
    </source>
</evidence>
<dbReference type="SMART" id="SM00670">
    <property type="entry name" value="PINc"/>
    <property type="match status" value="1"/>
</dbReference>
<dbReference type="EMBL" id="JBEPLJ010000022">
    <property type="protein sequence ID" value="MET3588293.1"/>
    <property type="molecule type" value="Genomic_DNA"/>
</dbReference>
<evidence type="ECO:0000256" key="5">
    <source>
        <dbReference type="ARBA" id="ARBA00022801"/>
    </source>
</evidence>
<comment type="caution">
    <text evidence="10">The sequence shown here is derived from an EMBL/GenBank/DDBJ whole genome shotgun (WGS) entry which is preliminary data.</text>
</comment>
<evidence type="ECO:0000256" key="8">
    <source>
        <dbReference type="HAMAP-Rule" id="MF_00265"/>
    </source>
</evidence>
<evidence type="ECO:0000259" key="9">
    <source>
        <dbReference type="SMART" id="SM00670"/>
    </source>
</evidence>
<organism evidence="10 11">
    <name type="scientific">Pseudorhizobium tarimense</name>
    <dbReference type="NCBI Taxonomy" id="1079109"/>
    <lineage>
        <taxon>Bacteria</taxon>
        <taxon>Pseudomonadati</taxon>
        <taxon>Pseudomonadota</taxon>
        <taxon>Alphaproteobacteria</taxon>
        <taxon>Hyphomicrobiales</taxon>
        <taxon>Rhizobiaceae</taxon>
        <taxon>Rhizobium/Agrobacterium group</taxon>
        <taxon>Pseudorhizobium</taxon>
    </lineage>
</organism>
<dbReference type="Proteomes" id="UP001549031">
    <property type="component" value="Unassembled WGS sequence"/>
</dbReference>
<dbReference type="PANTHER" id="PTHR33653">
    <property type="entry name" value="RIBONUCLEASE VAPC2"/>
    <property type="match status" value="1"/>
</dbReference>
<dbReference type="InterPro" id="IPR029060">
    <property type="entry name" value="PIN-like_dom_sf"/>
</dbReference>
<reference evidence="10 11" key="1">
    <citation type="submission" date="2024-06" db="EMBL/GenBank/DDBJ databases">
        <title>Genomic Encyclopedia of Type Strains, Phase IV (KMG-IV): sequencing the most valuable type-strain genomes for metagenomic binning, comparative biology and taxonomic classification.</title>
        <authorList>
            <person name="Goeker M."/>
        </authorList>
    </citation>
    <scope>NUCLEOTIDE SEQUENCE [LARGE SCALE GENOMIC DNA]</scope>
    <source>
        <strain evidence="10 11">DSM 105042</strain>
    </source>
</reference>
<keyword evidence="8" id="KW-0800">Toxin</keyword>
<name>A0ABV2HCM9_9HYPH</name>